<dbReference type="SUPFAM" id="SSF54292">
    <property type="entry name" value="2Fe-2S ferredoxin-like"/>
    <property type="match status" value="1"/>
</dbReference>
<accession>A0ABU8WNB2</accession>
<organism evidence="3 4">
    <name type="scientific">Variovorax rhizosphaerae</name>
    <dbReference type="NCBI Taxonomy" id="1836200"/>
    <lineage>
        <taxon>Bacteria</taxon>
        <taxon>Pseudomonadati</taxon>
        <taxon>Pseudomonadota</taxon>
        <taxon>Betaproteobacteria</taxon>
        <taxon>Burkholderiales</taxon>
        <taxon>Comamonadaceae</taxon>
        <taxon>Variovorax</taxon>
    </lineage>
</organism>
<dbReference type="RefSeq" id="WP_340344143.1">
    <property type="nucleotide sequence ID" value="NZ_JBBKZT010000009.1"/>
</dbReference>
<proteinExistence type="predicted"/>
<feature type="domain" description="2Fe-2S ferredoxin-type" evidence="2">
    <location>
        <begin position="5"/>
        <end position="86"/>
    </location>
</feature>
<dbReference type="InterPro" id="IPR036010">
    <property type="entry name" value="2Fe-2S_ferredoxin-like_sf"/>
</dbReference>
<reference evidence="3 4" key="1">
    <citation type="submission" date="2024-03" db="EMBL/GenBank/DDBJ databases">
        <title>Novel species of the genus Variovorax.</title>
        <authorList>
            <person name="Liu Q."/>
            <person name="Xin Y.-H."/>
        </authorList>
    </citation>
    <scope>NUCLEOTIDE SEQUENCE [LARGE SCALE GENOMIC DNA]</scope>
    <source>
        <strain evidence="3 4">KACC 18900</strain>
    </source>
</reference>
<keyword evidence="4" id="KW-1185">Reference proteome</keyword>
<dbReference type="InterPro" id="IPR042204">
    <property type="entry name" value="2Fe-2S-bd_N"/>
</dbReference>
<protein>
    <submittedName>
        <fullName evidence="3">(2Fe-2S)-binding protein</fullName>
    </submittedName>
</protein>
<evidence type="ECO:0000259" key="2">
    <source>
        <dbReference type="PROSITE" id="PS51085"/>
    </source>
</evidence>
<keyword evidence="1" id="KW-0560">Oxidoreductase</keyword>
<dbReference type="Proteomes" id="UP001385892">
    <property type="component" value="Unassembled WGS sequence"/>
</dbReference>
<gene>
    <name evidence="3" type="ORF">WKW82_20305</name>
</gene>
<dbReference type="InterPro" id="IPR001041">
    <property type="entry name" value="2Fe-2S_ferredoxin-type"/>
</dbReference>
<evidence type="ECO:0000256" key="1">
    <source>
        <dbReference type="ARBA" id="ARBA00023002"/>
    </source>
</evidence>
<dbReference type="PROSITE" id="PS51085">
    <property type="entry name" value="2FE2S_FER_2"/>
    <property type="match status" value="1"/>
</dbReference>
<sequence>MKPVPSVVLQVNGQQVEVVAGSSVAAALRIADAFSLGVTRRAIGGELRAPFCGMGICQECRVTIDGARRLACQTVCVAGMQVETWT</sequence>
<evidence type="ECO:0000313" key="4">
    <source>
        <dbReference type="Proteomes" id="UP001385892"/>
    </source>
</evidence>
<evidence type="ECO:0000313" key="3">
    <source>
        <dbReference type="EMBL" id="MEJ8849011.1"/>
    </source>
</evidence>
<dbReference type="EMBL" id="JBBKZT010000009">
    <property type="protein sequence ID" value="MEJ8849011.1"/>
    <property type="molecule type" value="Genomic_DNA"/>
</dbReference>
<dbReference type="Gene3D" id="3.10.20.440">
    <property type="entry name" value="2Fe-2S iron-sulphur cluster binding domain, sarcosine oxidase, alpha subunit, N-terminal domain"/>
    <property type="match status" value="1"/>
</dbReference>
<comment type="caution">
    <text evidence="3">The sequence shown here is derived from an EMBL/GenBank/DDBJ whole genome shotgun (WGS) entry which is preliminary data.</text>
</comment>
<name>A0ABU8WNB2_9BURK</name>
<dbReference type="Pfam" id="PF13510">
    <property type="entry name" value="Fer2_4"/>
    <property type="match status" value="1"/>
</dbReference>